<feature type="non-terminal residue" evidence="3">
    <location>
        <position position="1"/>
    </location>
</feature>
<protein>
    <recommendedName>
        <fullName evidence="5">Secreted protein</fullName>
    </recommendedName>
</protein>
<dbReference type="EMBL" id="JARKIB010000007">
    <property type="protein sequence ID" value="KAJ7778167.1"/>
    <property type="molecule type" value="Genomic_DNA"/>
</dbReference>
<accession>A0AAD7NWI7</accession>
<sequence length="99" mass="10466">MGLWLCAFWVWSGCGENGSSGSRGRKTSEGAVRRAGGVDGGGGELLELAVGWDMLAMTAASNVLISSSSSSSLFRLLRHSTWRRPIHPRPGIAGSVFPF</sequence>
<gene>
    <name evidence="3" type="ORF">B0H16DRAFT_1502475</name>
</gene>
<keyword evidence="2" id="KW-0732">Signal</keyword>
<evidence type="ECO:0008006" key="5">
    <source>
        <dbReference type="Google" id="ProtNLM"/>
    </source>
</evidence>
<feature type="region of interest" description="Disordered" evidence="1">
    <location>
        <begin position="17"/>
        <end position="36"/>
    </location>
</feature>
<comment type="caution">
    <text evidence="3">The sequence shown here is derived from an EMBL/GenBank/DDBJ whole genome shotgun (WGS) entry which is preliminary data.</text>
</comment>
<name>A0AAD7NWI7_9AGAR</name>
<evidence type="ECO:0000256" key="2">
    <source>
        <dbReference type="SAM" id="SignalP"/>
    </source>
</evidence>
<reference evidence="3" key="1">
    <citation type="submission" date="2023-03" db="EMBL/GenBank/DDBJ databases">
        <title>Massive genome expansion in bonnet fungi (Mycena s.s.) driven by repeated elements and novel gene families across ecological guilds.</title>
        <authorList>
            <consortium name="Lawrence Berkeley National Laboratory"/>
            <person name="Harder C.B."/>
            <person name="Miyauchi S."/>
            <person name="Viragh M."/>
            <person name="Kuo A."/>
            <person name="Thoen E."/>
            <person name="Andreopoulos B."/>
            <person name="Lu D."/>
            <person name="Skrede I."/>
            <person name="Drula E."/>
            <person name="Henrissat B."/>
            <person name="Morin E."/>
            <person name="Kohler A."/>
            <person name="Barry K."/>
            <person name="LaButti K."/>
            <person name="Morin E."/>
            <person name="Salamov A."/>
            <person name="Lipzen A."/>
            <person name="Mereny Z."/>
            <person name="Hegedus B."/>
            <person name="Baldrian P."/>
            <person name="Stursova M."/>
            <person name="Weitz H."/>
            <person name="Taylor A."/>
            <person name="Grigoriev I.V."/>
            <person name="Nagy L.G."/>
            <person name="Martin F."/>
            <person name="Kauserud H."/>
        </authorList>
    </citation>
    <scope>NUCLEOTIDE SEQUENCE</scope>
    <source>
        <strain evidence="3">CBHHK182m</strain>
    </source>
</reference>
<evidence type="ECO:0000313" key="4">
    <source>
        <dbReference type="Proteomes" id="UP001215598"/>
    </source>
</evidence>
<organism evidence="3 4">
    <name type="scientific">Mycena metata</name>
    <dbReference type="NCBI Taxonomy" id="1033252"/>
    <lineage>
        <taxon>Eukaryota</taxon>
        <taxon>Fungi</taxon>
        <taxon>Dikarya</taxon>
        <taxon>Basidiomycota</taxon>
        <taxon>Agaricomycotina</taxon>
        <taxon>Agaricomycetes</taxon>
        <taxon>Agaricomycetidae</taxon>
        <taxon>Agaricales</taxon>
        <taxon>Marasmiineae</taxon>
        <taxon>Mycenaceae</taxon>
        <taxon>Mycena</taxon>
    </lineage>
</organism>
<evidence type="ECO:0000313" key="3">
    <source>
        <dbReference type="EMBL" id="KAJ7778167.1"/>
    </source>
</evidence>
<dbReference type="Proteomes" id="UP001215598">
    <property type="component" value="Unassembled WGS sequence"/>
</dbReference>
<proteinExistence type="predicted"/>
<dbReference type="AlphaFoldDB" id="A0AAD7NWI7"/>
<evidence type="ECO:0000256" key="1">
    <source>
        <dbReference type="SAM" id="MobiDB-lite"/>
    </source>
</evidence>
<feature type="signal peptide" evidence="2">
    <location>
        <begin position="1"/>
        <end position="21"/>
    </location>
</feature>
<keyword evidence="4" id="KW-1185">Reference proteome</keyword>
<feature type="chain" id="PRO_5042179631" description="Secreted protein" evidence="2">
    <location>
        <begin position="22"/>
        <end position="99"/>
    </location>
</feature>